<comment type="catalytic activity">
    <reaction evidence="10">
        <text>serotonin + (9Z)-octadecenoyl-CoA = N-(9Z-octadecenoyl)-serotonin + CoA + H(+)</text>
        <dbReference type="Rhea" id="RHEA:51392"/>
        <dbReference type="ChEBI" id="CHEBI:15378"/>
        <dbReference type="ChEBI" id="CHEBI:57287"/>
        <dbReference type="ChEBI" id="CHEBI:57387"/>
        <dbReference type="ChEBI" id="CHEBI:134064"/>
        <dbReference type="ChEBI" id="CHEBI:350546"/>
    </reaction>
    <physiologicalReaction direction="left-to-right" evidence="10">
        <dbReference type="Rhea" id="RHEA:51393"/>
    </physiologicalReaction>
</comment>
<comment type="catalytic activity">
    <reaction evidence="12">
        <text>dopamine + hexadecanoyl-CoA = N-hexadecanoyl-dopamine + CoA + H(+)</text>
        <dbReference type="Rhea" id="RHEA:51376"/>
        <dbReference type="ChEBI" id="CHEBI:15378"/>
        <dbReference type="ChEBI" id="CHEBI:57287"/>
        <dbReference type="ChEBI" id="CHEBI:57379"/>
        <dbReference type="ChEBI" id="CHEBI:59905"/>
        <dbReference type="ChEBI" id="CHEBI:134058"/>
    </reaction>
    <physiologicalReaction direction="left-to-right" evidence="12">
        <dbReference type="Rhea" id="RHEA:51377"/>
    </physiologicalReaction>
</comment>
<dbReference type="EMBL" id="JAVRBK010000005">
    <property type="protein sequence ID" value="KAK5643355.1"/>
    <property type="molecule type" value="Genomic_DNA"/>
</dbReference>
<comment type="catalytic activity">
    <reaction evidence="8">
        <text>serotonin + (5Z,8Z,11Z,14Z)-eicosatetraenoyl-CoA = N-[(5Z,8Z,11Z,14Z)-eicosatetraenoyl]-serotonin + CoA + H(+)</text>
        <dbReference type="Rhea" id="RHEA:51396"/>
        <dbReference type="ChEBI" id="CHEBI:15378"/>
        <dbReference type="ChEBI" id="CHEBI:57287"/>
        <dbReference type="ChEBI" id="CHEBI:57368"/>
        <dbReference type="ChEBI" id="CHEBI:132255"/>
        <dbReference type="ChEBI" id="CHEBI:350546"/>
    </reaction>
    <physiologicalReaction direction="left-to-right" evidence="8">
        <dbReference type="Rhea" id="RHEA:51397"/>
    </physiologicalReaction>
</comment>
<evidence type="ECO:0000256" key="12">
    <source>
        <dbReference type="ARBA" id="ARBA00052335"/>
    </source>
</evidence>
<comment type="catalytic activity">
    <reaction evidence="7">
        <text>serotonin + octadecanoyl-CoA = N-octadecanoyl-serotonin + CoA + H(+)</text>
        <dbReference type="Rhea" id="RHEA:51400"/>
        <dbReference type="ChEBI" id="CHEBI:15378"/>
        <dbReference type="ChEBI" id="CHEBI:57287"/>
        <dbReference type="ChEBI" id="CHEBI:57394"/>
        <dbReference type="ChEBI" id="CHEBI:134065"/>
        <dbReference type="ChEBI" id="CHEBI:350546"/>
    </reaction>
    <physiologicalReaction direction="left-to-right" evidence="7">
        <dbReference type="Rhea" id="RHEA:51401"/>
    </physiologicalReaction>
</comment>
<evidence type="ECO:0000256" key="10">
    <source>
        <dbReference type="ARBA" id="ARBA00051823"/>
    </source>
</evidence>
<dbReference type="SUPFAM" id="SSF55729">
    <property type="entry name" value="Acyl-CoA N-acyltransferases (Nat)"/>
    <property type="match status" value="1"/>
</dbReference>
<comment type="catalytic activity">
    <reaction evidence="11">
        <text>serotonin + hexadecanoyl-CoA = N-hexadecanoyl-serotonin + CoA + H(+)</text>
        <dbReference type="Rhea" id="RHEA:51384"/>
        <dbReference type="ChEBI" id="CHEBI:15378"/>
        <dbReference type="ChEBI" id="CHEBI:57287"/>
        <dbReference type="ChEBI" id="CHEBI:57379"/>
        <dbReference type="ChEBI" id="CHEBI:134059"/>
        <dbReference type="ChEBI" id="CHEBI:350546"/>
    </reaction>
    <physiologicalReaction direction="left-to-right" evidence="11">
        <dbReference type="Rhea" id="RHEA:51385"/>
    </physiologicalReaction>
</comment>
<evidence type="ECO:0000256" key="13">
    <source>
        <dbReference type="ARBA" id="ARBA00052491"/>
    </source>
</evidence>
<evidence type="ECO:0000256" key="1">
    <source>
        <dbReference type="ARBA" id="ARBA00022679"/>
    </source>
</evidence>
<dbReference type="PANTHER" id="PTHR20905">
    <property type="entry name" value="N-ACETYLTRANSFERASE-RELATED"/>
    <property type="match status" value="1"/>
</dbReference>
<comment type="catalytic activity">
    <reaction evidence="9">
        <text>dopamine + acetyl-CoA = N-acetyldopamine + CoA + H(+)</text>
        <dbReference type="Rhea" id="RHEA:51388"/>
        <dbReference type="ChEBI" id="CHEBI:15378"/>
        <dbReference type="ChEBI" id="CHEBI:57287"/>
        <dbReference type="ChEBI" id="CHEBI:57288"/>
        <dbReference type="ChEBI" id="CHEBI:59905"/>
        <dbReference type="ChEBI" id="CHEBI:125678"/>
    </reaction>
    <physiologicalReaction direction="left-to-right" evidence="9">
        <dbReference type="Rhea" id="RHEA:51389"/>
    </physiologicalReaction>
</comment>
<dbReference type="GO" id="GO:0004059">
    <property type="term" value="F:aralkylamine N-acetyltransferase activity"/>
    <property type="evidence" value="ECO:0007669"/>
    <property type="project" value="UniProtKB-EC"/>
</dbReference>
<reference evidence="14 15" key="1">
    <citation type="journal article" date="2024" name="Insects">
        <title>An Improved Chromosome-Level Genome Assembly of the Firefly Pyrocoelia pectoralis.</title>
        <authorList>
            <person name="Fu X."/>
            <person name="Meyer-Rochow V.B."/>
            <person name="Ballantyne L."/>
            <person name="Zhu X."/>
        </authorList>
    </citation>
    <scope>NUCLEOTIDE SEQUENCE [LARGE SCALE GENOMIC DNA]</scope>
    <source>
        <strain evidence="14">XCY_ONT2</strain>
    </source>
</reference>
<accession>A0AAN7ZEQ8</accession>
<dbReference type="Gene3D" id="3.40.630.30">
    <property type="match status" value="1"/>
</dbReference>
<keyword evidence="15" id="KW-1185">Reference proteome</keyword>
<protein>
    <recommendedName>
        <fullName evidence="5">aralkylamine N-acetyltransferase</fullName>
        <ecNumber evidence="5">2.3.1.87</ecNumber>
    </recommendedName>
</protein>
<comment type="similarity">
    <text evidence="4">Belongs to the acetyltransferase family. AANAT subfamily.</text>
</comment>
<name>A0AAN7ZEQ8_9COLE</name>
<evidence type="ECO:0000256" key="7">
    <source>
        <dbReference type="ARBA" id="ARBA00050849"/>
    </source>
</evidence>
<dbReference type="AlphaFoldDB" id="A0AAN7ZEQ8"/>
<comment type="caution">
    <text evidence="14">The sequence shown here is derived from an EMBL/GenBank/DDBJ whole genome shotgun (WGS) entry which is preliminary data.</text>
</comment>
<organism evidence="14 15">
    <name type="scientific">Pyrocoelia pectoralis</name>
    <dbReference type="NCBI Taxonomy" id="417401"/>
    <lineage>
        <taxon>Eukaryota</taxon>
        <taxon>Metazoa</taxon>
        <taxon>Ecdysozoa</taxon>
        <taxon>Arthropoda</taxon>
        <taxon>Hexapoda</taxon>
        <taxon>Insecta</taxon>
        <taxon>Pterygota</taxon>
        <taxon>Neoptera</taxon>
        <taxon>Endopterygota</taxon>
        <taxon>Coleoptera</taxon>
        <taxon>Polyphaga</taxon>
        <taxon>Elateriformia</taxon>
        <taxon>Elateroidea</taxon>
        <taxon>Lampyridae</taxon>
        <taxon>Lampyrinae</taxon>
        <taxon>Pyrocoelia</taxon>
    </lineage>
</organism>
<evidence type="ECO:0000256" key="8">
    <source>
        <dbReference type="ARBA" id="ARBA00051284"/>
    </source>
</evidence>
<gene>
    <name evidence="14" type="ORF">RI129_007200</name>
</gene>
<sequence>MAFRIRLATVGDREKISEHVREFFRRDEPLSRYLKLSELCDKKEDKPPEENKKQEVSVVATDEFSNIIGVSLNELVHKDDPNVPFTCSNSEIQKIVDLIDHIEGIVDVFNKYPNVNSVLHIHVLSVAPTWRRKNLAAELINETRKIANQVSASLIQMECTSYYSAQLALKLNFHCIYQKKYTDYLVNGKQMFFPEHPHEEIGVYVQHLNKDQ</sequence>
<evidence type="ECO:0000256" key="5">
    <source>
        <dbReference type="ARBA" id="ARBA00039114"/>
    </source>
</evidence>
<dbReference type="PANTHER" id="PTHR20905:SF1">
    <property type="entry name" value="AT07410P-RELATED"/>
    <property type="match status" value="1"/>
</dbReference>
<evidence type="ECO:0000313" key="14">
    <source>
        <dbReference type="EMBL" id="KAK5643355.1"/>
    </source>
</evidence>
<dbReference type="Proteomes" id="UP001329430">
    <property type="component" value="Chromosome 5"/>
</dbReference>
<dbReference type="InterPro" id="IPR016181">
    <property type="entry name" value="Acyl_CoA_acyltransferase"/>
</dbReference>
<keyword evidence="2" id="KW-0012">Acyltransferase</keyword>
<comment type="catalytic activity">
    <reaction evidence="6">
        <text>dopamine + (9Z)-octadecenoyl-CoA = N-(9Z-octadecanoyl)-dopamine + CoA + H(+)</text>
        <dbReference type="Rhea" id="RHEA:51380"/>
        <dbReference type="ChEBI" id="CHEBI:15378"/>
        <dbReference type="ChEBI" id="CHEBI:31883"/>
        <dbReference type="ChEBI" id="CHEBI:57287"/>
        <dbReference type="ChEBI" id="CHEBI:57387"/>
        <dbReference type="ChEBI" id="CHEBI:59905"/>
    </reaction>
    <physiologicalReaction direction="left-to-right" evidence="6">
        <dbReference type="Rhea" id="RHEA:51381"/>
    </physiologicalReaction>
</comment>
<evidence type="ECO:0000313" key="15">
    <source>
        <dbReference type="Proteomes" id="UP001329430"/>
    </source>
</evidence>
<comment type="catalytic activity">
    <reaction evidence="13">
        <text>serotonin + acetyl-CoA = N-acetylserotonin + CoA + H(+)</text>
        <dbReference type="Rhea" id="RHEA:25217"/>
        <dbReference type="ChEBI" id="CHEBI:15378"/>
        <dbReference type="ChEBI" id="CHEBI:17697"/>
        <dbReference type="ChEBI" id="CHEBI:57287"/>
        <dbReference type="ChEBI" id="CHEBI:57288"/>
        <dbReference type="ChEBI" id="CHEBI:350546"/>
        <dbReference type="EC" id="2.3.1.87"/>
    </reaction>
    <physiologicalReaction direction="left-to-right" evidence="13">
        <dbReference type="Rhea" id="RHEA:25218"/>
    </physiologicalReaction>
</comment>
<dbReference type="EC" id="2.3.1.87" evidence="5"/>
<keyword evidence="1" id="KW-0808">Transferase</keyword>
<proteinExistence type="inferred from homology"/>
<evidence type="ECO:0000256" key="3">
    <source>
        <dbReference type="ARBA" id="ARBA00037926"/>
    </source>
</evidence>
<dbReference type="FunFam" id="3.40.630.30:FF:000046">
    <property type="entry name" value="Dopamine N-acetyltransferase"/>
    <property type="match status" value="1"/>
</dbReference>
<evidence type="ECO:0000256" key="9">
    <source>
        <dbReference type="ARBA" id="ARBA00051711"/>
    </source>
</evidence>
<comment type="pathway">
    <text evidence="3">Aromatic compound metabolism; melatonin biosynthesis; melatonin from serotonin: step 1/2.</text>
</comment>
<evidence type="ECO:0000256" key="4">
    <source>
        <dbReference type="ARBA" id="ARBA00038182"/>
    </source>
</evidence>
<evidence type="ECO:0000256" key="2">
    <source>
        <dbReference type="ARBA" id="ARBA00023315"/>
    </source>
</evidence>
<evidence type="ECO:0000256" key="6">
    <source>
        <dbReference type="ARBA" id="ARBA00050189"/>
    </source>
</evidence>
<evidence type="ECO:0000256" key="11">
    <source>
        <dbReference type="ARBA" id="ARBA00052178"/>
    </source>
</evidence>